<reference evidence="7" key="1">
    <citation type="submission" date="2016-06" db="EMBL/GenBank/DDBJ databases">
        <authorList>
            <person name="Sutton G."/>
            <person name="Brinkac L."/>
            <person name="Sanka R."/>
            <person name="Adams M."/>
            <person name="Lau E."/>
            <person name="Mehaffy C."/>
            <person name="Tameris M."/>
            <person name="Hatherill M."/>
            <person name="Hanekom W."/>
            <person name="Mahomed H."/>
            <person name="Mcshane H."/>
        </authorList>
    </citation>
    <scope>NUCLEOTIDE SEQUENCE [LARGE SCALE GENOMIC DNA]</scope>
    <source>
        <strain evidence="7">852014-51077_SCH5608930-a</strain>
    </source>
</reference>
<dbReference type="Proteomes" id="UP000093985">
    <property type="component" value="Unassembled WGS sequence"/>
</dbReference>
<evidence type="ECO:0000259" key="4">
    <source>
        <dbReference type="PROSITE" id="PS51077"/>
    </source>
</evidence>
<dbReference type="PANTHER" id="PTHR30136:SF35">
    <property type="entry name" value="HTH-TYPE TRANSCRIPTIONAL REGULATOR RV1719"/>
    <property type="match status" value="1"/>
</dbReference>
<dbReference type="Pfam" id="PF09339">
    <property type="entry name" value="HTH_IclR"/>
    <property type="match status" value="1"/>
</dbReference>
<evidence type="ECO:0000313" key="6">
    <source>
        <dbReference type="EMBL" id="OBG07704.1"/>
    </source>
</evidence>
<gene>
    <name evidence="6" type="ORF">A5771_05300</name>
</gene>
<protein>
    <recommendedName>
        <fullName evidence="8">Transcriptional regulator</fullName>
    </recommendedName>
</protein>
<keyword evidence="1" id="KW-0805">Transcription regulation</keyword>
<dbReference type="AlphaFoldDB" id="A0A1A2ECI0"/>
<dbReference type="InterPro" id="IPR014757">
    <property type="entry name" value="Tscrpt_reg_IclR_C"/>
</dbReference>
<dbReference type="InterPro" id="IPR036388">
    <property type="entry name" value="WH-like_DNA-bd_sf"/>
</dbReference>
<dbReference type="GO" id="GO:0045892">
    <property type="term" value="P:negative regulation of DNA-templated transcription"/>
    <property type="evidence" value="ECO:0007669"/>
    <property type="project" value="TreeGrafter"/>
</dbReference>
<dbReference type="InterPro" id="IPR036390">
    <property type="entry name" value="WH_DNA-bd_sf"/>
</dbReference>
<evidence type="ECO:0008006" key="8">
    <source>
        <dbReference type="Google" id="ProtNLM"/>
    </source>
</evidence>
<dbReference type="Gene3D" id="3.30.450.40">
    <property type="match status" value="1"/>
</dbReference>
<feature type="domain" description="IclR-ED" evidence="5">
    <location>
        <begin position="58"/>
        <end position="282"/>
    </location>
</feature>
<sequence length="290" mass="31479">MFAVLEALAESSSSGLSLSEVSRELALSTSTTASILATMDASGYVERLPNRAYRLGPGLIRLLAGLRSRYPLLGAADEELSRLSAVAGCGCTLARINAEDLEVVLTVGTVDEFDTRVGQRMPLHPPHGSIAVAWRSPAKIDEWLSDAPDPLAPNEIAAVHSTLAEIRERGYAVYNVKRDVQTMVHQIRDLLGQADDHAPTEVLRRLLLSAVVGIGIYSSDELTDWRRRPVSYVIAPVFGPDEQPRYLVSLHIMRDAVSVADLNLYIEALVQTATTLTKVGGGSWPNRPLT</sequence>
<dbReference type="GO" id="GO:0003677">
    <property type="term" value="F:DNA binding"/>
    <property type="evidence" value="ECO:0007669"/>
    <property type="project" value="UniProtKB-KW"/>
</dbReference>
<dbReference type="InterPro" id="IPR050707">
    <property type="entry name" value="HTH_MetabolicPath_Reg"/>
</dbReference>
<evidence type="ECO:0000256" key="1">
    <source>
        <dbReference type="ARBA" id="ARBA00023015"/>
    </source>
</evidence>
<dbReference type="PROSITE" id="PS51078">
    <property type="entry name" value="ICLR_ED"/>
    <property type="match status" value="1"/>
</dbReference>
<dbReference type="GO" id="GO:0003700">
    <property type="term" value="F:DNA-binding transcription factor activity"/>
    <property type="evidence" value="ECO:0007669"/>
    <property type="project" value="TreeGrafter"/>
</dbReference>
<name>A0A1A2ECI0_MYCSD</name>
<accession>A0A1A2ECI0</accession>
<keyword evidence="2" id="KW-0238">DNA-binding</keyword>
<dbReference type="SUPFAM" id="SSF46785">
    <property type="entry name" value="Winged helix' DNA-binding domain"/>
    <property type="match status" value="1"/>
</dbReference>
<comment type="caution">
    <text evidence="6">The sequence shown here is derived from an EMBL/GenBank/DDBJ whole genome shotgun (WGS) entry which is preliminary data.</text>
</comment>
<proteinExistence type="predicted"/>
<dbReference type="SMART" id="SM00346">
    <property type="entry name" value="HTH_ICLR"/>
    <property type="match status" value="1"/>
</dbReference>
<organism evidence="6 7">
    <name type="scientific">Mycolicibacter sinensis (strain JDM601)</name>
    <name type="common">Mycobacterium sinense</name>
    <dbReference type="NCBI Taxonomy" id="875328"/>
    <lineage>
        <taxon>Bacteria</taxon>
        <taxon>Bacillati</taxon>
        <taxon>Actinomycetota</taxon>
        <taxon>Actinomycetes</taxon>
        <taxon>Mycobacteriales</taxon>
        <taxon>Mycobacteriaceae</taxon>
        <taxon>Mycolicibacter</taxon>
    </lineage>
</organism>
<dbReference type="Gene3D" id="1.10.10.10">
    <property type="entry name" value="Winged helix-like DNA-binding domain superfamily/Winged helix DNA-binding domain"/>
    <property type="match status" value="1"/>
</dbReference>
<keyword evidence="3" id="KW-0804">Transcription</keyword>
<evidence type="ECO:0000256" key="3">
    <source>
        <dbReference type="ARBA" id="ARBA00023163"/>
    </source>
</evidence>
<dbReference type="PROSITE" id="PS51077">
    <property type="entry name" value="HTH_ICLR"/>
    <property type="match status" value="1"/>
</dbReference>
<dbReference type="PANTHER" id="PTHR30136">
    <property type="entry name" value="HELIX-TURN-HELIX TRANSCRIPTIONAL REGULATOR, ICLR FAMILY"/>
    <property type="match status" value="1"/>
</dbReference>
<dbReference type="SUPFAM" id="SSF55781">
    <property type="entry name" value="GAF domain-like"/>
    <property type="match status" value="1"/>
</dbReference>
<dbReference type="InterPro" id="IPR005471">
    <property type="entry name" value="Tscrpt_reg_IclR_N"/>
</dbReference>
<dbReference type="EMBL" id="LZIN01000036">
    <property type="protein sequence ID" value="OBG07704.1"/>
    <property type="molecule type" value="Genomic_DNA"/>
</dbReference>
<evidence type="ECO:0000259" key="5">
    <source>
        <dbReference type="PROSITE" id="PS51078"/>
    </source>
</evidence>
<evidence type="ECO:0000256" key="2">
    <source>
        <dbReference type="ARBA" id="ARBA00023125"/>
    </source>
</evidence>
<feature type="domain" description="HTH iclR-type" evidence="4">
    <location>
        <begin position="1"/>
        <end position="57"/>
    </location>
</feature>
<evidence type="ECO:0000313" key="7">
    <source>
        <dbReference type="Proteomes" id="UP000093985"/>
    </source>
</evidence>
<dbReference type="InterPro" id="IPR029016">
    <property type="entry name" value="GAF-like_dom_sf"/>
</dbReference>